<protein>
    <submittedName>
        <fullName evidence="1">Uncharacterized protein</fullName>
    </submittedName>
</protein>
<evidence type="ECO:0000313" key="2">
    <source>
        <dbReference type="Proteomes" id="UP000277204"/>
    </source>
</evidence>
<dbReference type="STRING" id="48269.A0A183LEB4"/>
<gene>
    <name evidence="1" type="ORF">SMRZ_LOCUS2139</name>
</gene>
<keyword evidence="2" id="KW-1185">Reference proteome</keyword>
<sequence length="518" mass="58942">MGTASSVHGGGRKTKQNVMETRELKTSVTNKAGGTYHCIRADNKAAIVVHGCTEEYQTLADELPEIIMKQIGPNMIAHPMILGKYCLVRDSEDERDHLLRVPIDEHRKVTIQKSKLQLPLYGLSQPTFEQIKKQINDLQHNMLVGVSRQETLDPGFVLLGTRQQCVPVILRELVLPGGFDPVCQYQLIKCLVVNVRSDPCLFTFDSHDWLPYAIREYNSIQNVVENQHQSGINLQDMEVKCREDVISIVKAKRESVFYFYDDITFFENQPIARIATAPDYLLVGEEIYNGAIVGKHEEEVDRFIDEIRHICSDSLPKYVNPSNKSIIKTGSSHDELSSLIHKMILPHFLITGHKITDGSIQLGLIMGHLTLKSLSSIFQLINPDYEYKNLLQMNQTISLSNTKNSLKNENNYTTYNRISSANSGNSSNSITIKSDILRKKNNKVFNEITFTKKMNLLKKGKFHFVRQLGRYLPFMVQIKEEVDNAIDDFDDVINLREEIVDCILELLGLPVTDESDVR</sequence>
<name>A0A183LEB4_9TREM</name>
<dbReference type="EMBL" id="UZAI01000530">
    <property type="protein sequence ID" value="VDO54036.1"/>
    <property type="molecule type" value="Genomic_DNA"/>
</dbReference>
<organism evidence="1 2">
    <name type="scientific">Schistosoma margrebowiei</name>
    <dbReference type="NCBI Taxonomy" id="48269"/>
    <lineage>
        <taxon>Eukaryota</taxon>
        <taxon>Metazoa</taxon>
        <taxon>Spiralia</taxon>
        <taxon>Lophotrochozoa</taxon>
        <taxon>Platyhelminthes</taxon>
        <taxon>Trematoda</taxon>
        <taxon>Digenea</taxon>
        <taxon>Strigeidida</taxon>
        <taxon>Schistosomatoidea</taxon>
        <taxon>Schistosomatidae</taxon>
        <taxon>Schistosoma</taxon>
    </lineage>
</organism>
<accession>A0A183LEB4</accession>
<evidence type="ECO:0000313" key="1">
    <source>
        <dbReference type="EMBL" id="VDO54036.1"/>
    </source>
</evidence>
<dbReference type="Proteomes" id="UP000277204">
    <property type="component" value="Unassembled WGS sequence"/>
</dbReference>
<dbReference type="AlphaFoldDB" id="A0A183LEB4"/>
<proteinExistence type="predicted"/>
<reference evidence="1 2" key="1">
    <citation type="submission" date="2018-11" db="EMBL/GenBank/DDBJ databases">
        <authorList>
            <consortium name="Pathogen Informatics"/>
        </authorList>
    </citation>
    <scope>NUCLEOTIDE SEQUENCE [LARGE SCALE GENOMIC DNA]</scope>
    <source>
        <strain evidence="1 2">Zambia</strain>
    </source>
</reference>